<keyword evidence="2" id="KW-0472">Membrane</keyword>
<feature type="region of interest" description="Disordered" evidence="1">
    <location>
        <begin position="207"/>
        <end position="233"/>
    </location>
</feature>
<keyword evidence="2" id="KW-1133">Transmembrane helix</keyword>
<keyword evidence="4" id="KW-1185">Reference proteome</keyword>
<accession>A0ABN8N354</accession>
<dbReference type="InterPro" id="IPR011029">
    <property type="entry name" value="DEATH-like_dom_sf"/>
</dbReference>
<evidence type="ECO:0008006" key="5">
    <source>
        <dbReference type="Google" id="ProtNLM"/>
    </source>
</evidence>
<comment type="caution">
    <text evidence="3">The sequence shown here is derived from an EMBL/GenBank/DDBJ whole genome shotgun (WGS) entry which is preliminary data.</text>
</comment>
<protein>
    <recommendedName>
        <fullName evidence="5">TNFR-Cys domain-containing protein</fullName>
    </recommendedName>
</protein>
<evidence type="ECO:0000313" key="4">
    <source>
        <dbReference type="Proteomes" id="UP001159405"/>
    </source>
</evidence>
<feature type="compositionally biased region" description="Polar residues" evidence="1">
    <location>
        <begin position="100"/>
        <end position="116"/>
    </location>
</feature>
<dbReference type="SUPFAM" id="SSF47986">
    <property type="entry name" value="DEATH domain"/>
    <property type="match status" value="1"/>
</dbReference>
<organism evidence="3 4">
    <name type="scientific">Porites lobata</name>
    <dbReference type="NCBI Taxonomy" id="104759"/>
    <lineage>
        <taxon>Eukaryota</taxon>
        <taxon>Metazoa</taxon>
        <taxon>Cnidaria</taxon>
        <taxon>Anthozoa</taxon>
        <taxon>Hexacorallia</taxon>
        <taxon>Scleractinia</taxon>
        <taxon>Fungiina</taxon>
        <taxon>Poritidae</taxon>
        <taxon>Porites</taxon>
    </lineage>
</organism>
<feature type="transmembrane region" description="Helical" evidence="2">
    <location>
        <begin position="142"/>
        <end position="160"/>
    </location>
</feature>
<evidence type="ECO:0000313" key="3">
    <source>
        <dbReference type="EMBL" id="CAH3041842.1"/>
    </source>
</evidence>
<gene>
    <name evidence="3" type="ORF">PLOB_00047953</name>
</gene>
<dbReference type="EMBL" id="CALNXK010000009">
    <property type="protein sequence ID" value="CAH3041842.1"/>
    <property type="molecule type" value="Genomic_DNA"/>
</dbReference>
<feature type="non-terminal residue" evidence="3">
    <location>
        <position position="1"/>
    </location>
</feature>
<reference evidence="3 4" key="1">
    <citation type="submission" date="2022-05" db="EMBL/GenBank/DDBJ databases">
        <authorList>
            <consortium name="Genoscope - CEA"/>
            <person name="William W."/>
        </authorList>
    </citation>
    <scope>NUCLEOTIDE SEQUENCE [LARGE SCALE GENOMIC DNA]</scope>
</reference>
<proteinExistence type="predicted"/>
<name>A0ABN8N354_9CNID</name>
<evidence type="ECO:0000256" key="1">
    <source>
        <dbReference type="SAM" id="MobiDB-lite"/>
    </source>
</evidence>
<keyword evidence="2" id="KW-0812">Transmembrane</keyword>
<feature type="compositionally biased region" description="Polar residues" evidence="1">
    <location>
        <begin position="208"/>
        <end position="223"/>
    </location>
</feature>
<dbReference type="Gene3D" id="1.10.533.10">
    <property type="entry name" value="Death Domain, Fas"/>
    <property type="match status" value="1"/>
</dbReference>
<feature type="region of interest" description="Disordered" evidence="1">
    <location>
        <begin position="88"/>
        <end position="116"/>
    </location>
</feature>
<sequence>VSVGVKSACLEEDCTGQAIIVVDPSSGECVSCFPCPQCEEGQTSSVRCASTVPQGTDIHCVLIEPSPSLVSTLVFSWHASITRTSRQITATTHTHEHPTVSATSSKDYAGSSSSITVDTESNEIENTGYSIKDHFKMGNKTVVYLFCGVSLPLLFLGILCKLRKSKTTRFHQPIGDQTVPSSPCSSMTGVTPVDNSVHSTVHLHPDTNRASFSQSYTNNGQQDTPERNENNPFQLQHNQTFHDENGIPSSLEDDNAQAAPQQFFTAALQNGSASEMKKQITQRKKYRCKMNQVSFRLLHKIYLTLDIKRADGRDVREFASKLNIPVPEFERLQREAEIQRTTTTSVILAQQVPSSWTVGDFVKIMTEMERADIIELINEWE</sequence>
<evidence type="ECO:0000256" key="2">
    <source>
        <dbReference type="SAM" id="Phobius"/>
    </source>
</evidence>
<dbReference type="Proteomes" id="UP001159405">
    <property type="component" value="Unassembled WGS sequence"/>
</dbReference>